<gene>
    <name evidence="4" type="ORF">CEJ42_20555</name>
</gene>
<dbReference type="SUPFAM" id="SSF55729">
    <property type="entry name" value="Acyl-CoA N-acyltransferases (Nat)"/>
    <property type="match status" value="1"/>
</dbReference>
<evidence type="ECO:0000256" key="2">
    <source>
        <dbReference type="ARBA" id="ARBA00023315"/>
    </source>
</evidence>
<dbReference type="GO" id="GO:0016747">
    <property type="term" value="F:acyltransferase activity, transferring groups other than amino-acyl groups"/>
    <property type="evidence" value="ECO:0007669"/>
    <property type="project" value="InterPro"/>
</dbReference>
<name>A0A246WL20_9BURK</name>
<dbReference type="Gene3D" id="3.40.630.30">
    <property type="match status" value="1"/>
</dbReference>
<organism evidence="4 5">
    <name type="scientific">Herbaspirillum robiniae</name>
    <dbReference type="NCBI Taxonomy" id="2014887"/>
    <lineage>
        <taxon>Bacteria</taxon>
        <taxon>Pseudomonadati</taxon>
        <taxon>Pseudomonadota</taxon>
        <taxon>Betaproteobacteria</taxon>
        <taxon>Burkholderiales</taxon>
        <taxon>Oxalobacteraceae</taxon>
        <taxon>Herbaspirillum</taxon>
    </lineage>
</organism>
<evidence type="ECO:0000313" key="4">
    <source>
        <dbReference type="EMBL" id="OWY27024.1"/>
    </source>
</evidence>
<dbReference type="RefSeq" id="WP_088752363.1">
    <property type="nucleotide sequence ID" value="NZ_NJGU01000013.1"/>
</dbReference>
<dbReference type="PROSITE" id="PS51186">
    <property type="entry name" value="GNAT"/>
    <property type="match status" value="1"/>
</dbReference>
<evidence type="ECO:0000313" key="5">
    <source>
        <dbReference type="Proteomes" id="UP000197596"/>
    </source>
</evidence>
<dbReference type="PANTHER" id="PTHR43420">
    <property type="entry name" value="ACETYLTRANSFERASE"/>
    <property type="match status" value="1"/>
</dbReference>
<dbReference type="Proteomes" id="UP000197596">
    <property type="component" value="Unassembled WGS sequence"/>
</dbReference>
<reference evidence="4 5" key="1">
    <citation type="submission" date="2017-06" db="EMBL/GenBank/DDBJ databases">
        <title>Herbaspirillum phytohormonus sp. nov., isolated from the root nodule of Robinia pseudoacacia in lead-zinc mine.</title>
        <authorList>
            <person name="Fan M."/>
            <person name="Lin Y."/>
        </authorList>
    </citation>
    <scope>NUCLEOTIDE SEQUENCE [LARGE SCALE GENOMIC DNA]</scope>
    <source>
        <strain evidence="4 5">HZ10</strain>
    </source>
</reference>
<keyword evidence="1 4" id="KW-0808">Transferase</keyword>
<accession>A0A246WL20</accession>
<dbReference type="InterPro" id="IPR013653">
    <property type="entry name" value="GCN5-like_dom"/>
</dbReference>
<dbReference type="EMBL" id="NJGU01000013">
    <property type="protein sequence ID" value="OWY27024.1"/>
    <property type="molecule type" value="Genomic_DNA"/>
</dbReference>
<dbReference type="InterPro" id="IPR000182">
    <property type="entry name" value="GNAT_dom"/>
</dbReference>
<proteinExistence type="predicted"/>
<sequence>MTHAASHPLDHLVWNALTGRQAHLAVGSPRALRFHPDVAPFAALSETSPQAFQELAALLGPDGFAVMPVLAPLPQAMEIDVEPVGVLCQMVAADPPLGDNGGGGDALALVLGEADVPEMLELTARTKPGPFARRTREMGRYIGIRDGARLVAMAGERMQVEGYTEISAVCVDETHRGQGLAARLMNQLRRAILARGDAPFLHVFEHNHAALALYEKSGFVTRRRFHLCRVTPAAGR</sequence>
<dbReference type="InterPro" id="IPR016181">
    <property type="entry name" value="Acyl_CoA_acyltransferase"/>
</dbReference>
<evidence type="ECO:0000259" key="3">
    <source>
        <dbReference type="PROSITE" id="PS51186"/>
    </source>
</evidence>
<evidence type="ECO:0000256" key="1">
    <source>
        <dbReference type="ARBA" id="ARBA00022679"/>
    </source>
</evidence>
<dbReference type="InterPro" id="IPR050680">
    <property type="entry name" value="YpeA/RimI_acetyltransf"/>
</dbReference>
<keyword evidence="2" id="KW-0012">Acyltransferase</keyword>
<feature type="domain" description="N-acetyltransferase" evidence="3">
    <location>
        <begin position="106"/>
        <end position="236"/>
    </location>
</feature>
<dbReference type="CDD" id="cd04301">
    <property type="entry name" value="NAT_SF"/>
    <property type="match status" value="1"/>
</dbReference>
<protein>
    <submittedName>
        <fullName evidence="4">GNAT family N-acetyltransferase</fullName>
    </submittedName>
</protein>
<dbReference type="AlphaFoldDB" id="A0A246WL20"/>
<dbReference type="Pfam" id="PF08445">
    <property type="entry name" value="FR47"/>
    <property type="match status" value="1"/>
</dbReference>
<dbReference type="PANTHER" id="PTHR43420:SF3">
    <property type="entry name" value="N-ACETYLTRANSFERASE DOMAIN-CONTAINING PROTEIN"/>
    <property type="match status" value="1"/>
</dbReference>
<comment type="caution">
    <text evidence="4">The sequence shown here is derived from an EMBL/GenBank/DDBJ whole genome shotgun (WGS) entry which is preliminary data.</text>
</comment>